<keyword evidence="2" id="KW-1185">Reference proteome</keyword>
<accession>A0ACC6Q5B0</accession>
<comment type="caution">
    <text evidence="1">The sequence shown here is derived from an EMBL/GenBank/DDBJ whole genome shotgun (WGS) entry which is preliminary data.</text>
</comment>
<organism evidence="1 2">
    <name type="scientific">Streptomyces achmelvichensis</name>
    <dbReference type="NCBI Taxonomy" id="3134111"/>
    <lineage>
        <taxon>Bacteria</taxon>
        <taxon>Bacillati</taxon>
        <taxon>Actinomycetota</taxon>
        <taxon>Actinomycetes</taxon>
        <taxon>Kitasatosporales</taxon>
        <taxon>Streptomycetaceae</taxon>
        <taxon>Streptomyces</taxon>
    </lineage>
</organism>
<evidence type="ECO:0000313" key="2">
    <source>
        <dbReference type="Proteomes" id="UP001377168"/>
    </source>
</evidence>
<gene>
    <name evidence="1" type="ORF">WKI67_33845</name>
</gene>
<evidence type="ECO:0000313" key="1">
    <source>
        <dbReference type="EMBL" id="MEJ8638352.1"/>
    </source>
</evidence>
<sequence>MATTVRRTVLTLPAAPVGPPNPLPALRPLDEMHAIDERTRAELPREMARQIGYEPLRTLLPVRVLDGYGRDRAAADLDAIVIENDHLRATVLPGLGGRIHSLHHKPTDRELLYRNPVFQPADFALNGAWYSGGIEWNIGATGHTTLSCAPLHAAVVPAPDGGEMVRLWEWERLRDLPFQVDLWLPADSAFLHVGVRIRNPHEKPAPVYWWSNIAVEEHATTRVLAPADEAWHFGYERSLRRVPVPEYRGADRTYPLRSEYPADYFYEVPPEARKWIASLDAAGQGLVQTSTDTLRGRKLFLWGSGRGGRRWQQWLTEPDTPGYAEIQAGLARTQLEHVRLDGGEEFSWLESYGPLAADPGTVHGEDWGAARAEVEARLADALPREAVDAAYEAWLPCADAEPGTRLARGSGWGALEVQRGGHKLPGTPFDESTLGEEQAPWRELLTSGVLPEPRRVAPPGPSLVAPHWRDMLETAPADPLTEYHLGVAQWHAGDLAQAVRSWERGLALAPSRWPLLRCLAVADQEGGNGQRAADRYLEAFDDLCQERRDDGEAWTAALAALAREAIDALLAADRPADARSVWSRLRPAVRQRGRFRLAEARLLLAEGRPREARAVFDEGFEVADLREGAEILNEVWAATTDDPLPDAYEYRMRPQG</sequence>
<reference evidence="1" key="1">
    <citation type="submission" date="2024-03" db="EMBL/GenBank/DDBJ databases">
        <title>Novel Streptomyces species of biotechnological and ecological value are a feature of Machair soil.</title>
        <authorList>
            <person name="Prole J.R."/>
            <person name="Goodfellow M."/>
            <person name="Allenby N."/>
            <person name="Ward A.C."/>
        </authorList>
    </citation>
    <scope>NUCLEOTIDE SEQUENCE</scope>
    <source>
        <strain evidence="1">MS2.AVA.5</strain>
    </source>
</reference>
<dbReference type="EMBL" id="JBBKAJ010000022">
    <property type="protein sequence ID" value="MEJ8638352.1"/>
    <property type="molecule type" value="Genomic_DNA"/>
</dbReference>
<dbReference type="Proteomes" id="UP001377168">
    <property type="component" value="Unassembled WGS sequence"/>
</dbReference>
<proteinExistence type="predicted"/>
<protein>
    <submittedName>
        <fullName evidence="1">DUF5107 domain-containing protein</fullName>
    </submittedName>
</protein>
<name>A0ACC6Q5B0_9ACTN</name>